<name>A0A7Y2H3W8_UNCEI</name>
<evidence type="ECO:0000256" key="8">
    <source>
        <dbReference type="SAM" id="Phobius"/>
    </source>
</evidence>
<dbReference type="EMBL" id="JABDJR010000705">
    <property type="protein sequence ID" value="NNF08584.1"/>
    <property type="molecule type" value="Genomic_DNA"/>
</dbReference>
<dbReference type="Pfam" id="PF02472">
    <property type="entry name" value="ExbD"/>
    <property type="match status" value="1"/>
</dbReference>
<evidence type="ECO:0000256" key="4">
    <source>
        <dbReference type="ARBA" id="ARBA00022692"/>
    </source>
</evidence>
<dbReference type="Proteomes" id="UP000547674">
    <property type="component" value="Unassembled WGS sequence"/>
</dbReference>
<dbReference type="GO" id="GO:0015031">
    <property type="term" value="P:protein transport"/>
    <property type="evidence" value="ECO:0007669"/>
    <property type="project" value="UniProtKB-KW"/>
</dbReference>
<keyword evidence="4 7" id="KW-0812">Transmembrane</keyword>
<proteinExistence type="inferred from homology"/>
<protein>
    <submittedName>
        <fullName evidence="9">Biopolymer transporter ExbD</fullName>
    </submittedName>
</protein>
<evidence type="ECO:0000313" key="9">
    <source>
        <dbReference type="EMBL" id="NNF08584.1"/>
    </source>
</evidence>
<evidence type="ECO:0000256" key="3">
    <source>
        <dbReference type="ARBA" id="ARBA00022475"/>
    </source>
</evidence>
<gene>
    <name evidence="9" type="ORF">HKN21_17615</name>
</gene>
<comment type="subcellular location">
    <subcellularLocation>
        <location evidence="1">Cell membrane</location>
        <topology evidence="1">Single-pass membrane protein</topology>
    </subcellularLocation>
    <subcellularLocation>
        <location evidence="7">Cell membrane</location>
        <topology evidence="7">Single-pass type II membrane protein</topology>
    </subcellularLocation>
</comment>
<keyword evidence="6 8" id="KW-0472">Membrane</keyword>
<evidence type="ECO:0000256" key="7">
    <source>
        <dbReference type="RuleBase" id="RU003879"/>
    </source>
</evidence>
<evidence type="ECO:0000256" key="2">
    <source>
        <dbReference type="ARBA" id="ARBA00005811"/>
    </source>
</evidence>
<feature type="transmembrane region" description="Helical" evidence="8">
    <location>
        <begin position="21"/>
        <end position="37"/>
    </location>
</feature>
<comment type="caution">
    <text evidence="9">The sequence shown here is derived from an EMBL/GenBank/DDBJ whole genome shotgun (WGS) entry which is preliminary data.</text>
</comment>
<sequence length="132" mass="14561">MNFTEESRTIRHLESSAMADIIFLLLIFFLLSSSFILRTEIPVNPPKSTSTVTQDEQPIVITITKEGETFVDQDKVEFTGLATALGSRLTDGSTKAVVIRGDESISLKRLVETMDIAREVGAEKIAIATEQK</sequence>
<keyword evidence="3" id="KW-1003">Cell membrane</keyword>
<keyword evidence="5 8" id="KW-1133">Transmembrane helix</keyword>
<comment type="similarity">
    <text evidence="2 7">Belongs to the ExbD/TolR family.</text>
</comment>
<dbReference type="InterPro" id="IPR003400">
    <property type="entry name" value="ExbD"/>
</dbReference>
<dbReference type="GO" id="GO:0022857">
    <property type="term" value="F:transmembrane transporter activity"/>
    <property type="evidence" value="ECO:0007669"/>
    <property type="project" value="InterPro"/>
</dbReference>
<evidence type="ECO:0000256" key="6">
    <source>
        <dbReference type="ARBA" id="ARBA00023136"/>
    </source>
</evidence>
<keyword evidence="7" id="KW-0653">Protein transport</keyword>
<reference evidence="9 10" key="1">
    <citation type="submission" date="2020-03" db="EMBL/GenBank/DDBJ databases">
        <title>Metabolic flexibility allows generalist bacteria to become dominant in a frequently disturbed ecosystem.</title>
        <authorList>
            <person name="Chen Y.-J."/>
            <person name="Leung P.M."/>
            <person name="Bay S.K."/>
            <person name="Hugenholtz P."/>
            <person name="Kessler A.J."/>
            <person name="Shelley G."/>
            <person name="Waite D.W."/>
            <person name="Cook P.L."/>
            <person name="Greening C."/>
        </authorList>
    </citation>
    <scope>NUCLEOTIDE SEQUENCE [LARGE SCALE GENOMIC DNA]</scope>
    <source>
        <strain evidence="9">SS_bin_28</strain>
    </source>
</reference>
<dbReference type="GO" id="GO:0005886">
    <property type="term" value="C:plasma membrane"/>
    <property type="evidence" value="ECO:0007669"/>
    <property type="project" value="UniProtKB-SubCell"/>
</dbReference>
<dbReference type="PANTHER" id="PTHR30558">
    <property type="entry name" value="EXBD MEMBRANE COMPONENT OF PMF-DRIVEN MACROMOLECULE IMPORT SYSTEM"/>
    <property type="match status" value="1"/>
</dbReference>
<evidence type="ECO:0000256" key="5">
    <source>
        <dbReference type="ARBA" id="ARBA00022989"/>
    </source>
</evidence>
<evidence type="ECO:0000313" key="10">
    <source>
        <dbReference type="Proteomes" id="UP000547674"/>
    </source>
</evidence>
<dbReference type="Gene3D" id="3.30.420.270">
    <property type="match status" value="1"/>
</dbReference>
<accession>A0A7Y2H3W8</accession>
<evidence type="ECO:0000256" key="1">
    <source>
        <dbReference type="ARBA" id="ARBA00004162"/>
    </source>
</evidence>
<keyword evidence="7" id="KW-0813">Transport</keyword>
<dbReference type="AlphaFoldDB" id="A0A7Y2H3W8"/>
<organism evidence="9 10">
    <name type="scientific">Eiseniibacteriota bacterium</name>
    <dbReference type="NCBI Taxonomy" id="2212470"/>
    <lineage>
        <taxon>Bacteria</taxon>
        <taxon>Candidatus Eiseniibacteriota</taxon>
    </lineage>
</organism>